<evidence type="ECO:0000259" key="4">
    <source>
        <dbReference type="Pfam" id="PF13579"/>
    </source>
</evidence>
<comment type="caution">
    <text evidence="5">The sequence shown here is derived from an EMBL/GenBank/DDBJ whole genome shotgun (WGS) entry which is preliminary data.</text>
</comment>
<reference evidence="5 6" key="1">
    <citation type="submission" date="2018-09" db="EMBL/GenBank/DDBJ databases">
        <title>Nesterenkonia natronophila sp. nov., an alkaliphilic actinobacteriume isolated from a soda lake, and emended description of the genus Nesterenkonia.</title>
        <authorList>
            <person name="Menes R.J."/>
            <person name="Iriarte A."/>
        </authorList>
    </citation>
    <scope>NUCLEOTIDE SEQUENCE [LARGE SCALE GENOMIC DNA]</scope>
    <source>
        <strain evidence="5 6">M8</strain>
    </source>
</reference>
<dbReference type="AlphaFoldDB" id="A0A3A4F0K2"/>
<accession>A0A3A4F0K2</accession>
<dbReference type="OrthoDB" id="9810929at2"/>
<evidence type="ECO:0000313" key="6">
    <source>
        <dbReference type="Proteomes" id="UP000266615"/>
    </source>
</evidence>
<evidence type="ECO:0000259" key="3">
    <source>
        <dbReference type="Pfam" id="PF00534"/>
    </source>
</evidence>
<sequence>MLRESGADPEAAARRVVMLSLHTSPLAQAGTGDAGGLNVYVNELAHALADHGTTVDIVTTDLDELSLPGYALPTGHPDDRMSILHPRLRVHVLRVCQRCREDKSRLLECIENLSERALASLERADTQPVDVVHSHYWISGLAGISVAAALRAELVHTMHTIGAVKKERDPDSTEDPHRHRAEQQIALDASVLTANTRSEATDLQRIFDVPVDRIAMVQPGTALGTFHPPAGEDPRTQPPTLRTLRLTFAGRLQPHKGPQVALAAVGRLRARLPHLSVELTVAGRQSGLDGVDIATLAEEAGISDLLVTRKPLPHPALAELFRTSDVLLVPSYSESFGLVALEAKACGTPVLAHNVGGLAELVEPGVTGMLIDTLEPEDWASALVELVSDWQQWRAFSRAAAELARSYSWDSTALQALNAYEGALTAYSGIAKQSCTSD</sequence>
<dbReference type="RefSeq" id="WP_119903365.1">
    <property type="nucleotide sequence ID" value="NZ_QYZP01000003.1"/>
</dbReference>
<dbReference type="InterPro" id="IPR001296">
    <property type="entry name" value="Glyco_trans_1"/>
</dbReference>
<keyword evidence="1" id="KW-0328">Glycosyltransferase</keyword>
<keyword evidence="2 5" id="KW-0808">Transferase</keyword>
<keyword evidence="6" id="KW-1185">Reference proteome</keyword>
<name>A0A3A4F0K2_9MICC</name>
<proteinExistence type="predicted"/>
<dbReference type="Pfam" id="PF00534">
    <property type="entry name" value="Glycos_transf_1"/>
    <property type="match status" value="1"/>
</dbReference>
<evidence type="ECO:0000256" key="2">
    <source>
        <dbReference type="ARBA" id="ARBA00022679"/>
    </source>
</evidence>
<dbReference type="PANTHER" id="PTHR12526">
    <property type="entry name" value="GLYCOSYLTRANSFERASE"/>
    <property type="match status" value="1"/>
</dbReference>
<organism evidence="5 6">
    <name type="scientific">Nesterenkonia natronophila</name>
    <dbReference type="NCBI Taxonomy" id="2174932"/>
    <lineage>
        <taxon>Bacteria</taxon>
        <taxon>Bacillati</taxon>
        <taxon>Actinomycetota</taxon>
        <taxon>Actinomycetes</taxon>
        <taxon>Micrococcales</taxon>
        <taxon>Micrococcaceae</taxon>
        <taxon>Nesterenkonia</taxon>
    </lineage>
</organism>
<feature type="domain" description="Glycosyltransferase subfamily 4-like N-terminal" evidence="4">
    <location>
        <begin position="35"/>
        <end position="220"/>
    </location>
</feature>
<feature type="domain" description="Glycosyl transferase family 1" evidence="3">
    <location>
        <begin position="246"/>
        <end position="401"/>
    </location>
</feature>
<evidence type="ECO:0000256" key="1">
    <source>
        <dbReference type="ARBA" id="ARBA00022676"/>
    </source>
</evidence>
<dbReference type="EMBL" id="QYZP01000003">
    <property type="protein sequence ID" value="RJN31298.1"/>
    <property type="molecule type" value="Genomic_DNA"/>
</dbReference>
<dbReference type="SUPFAM" id="SSF53756">
    <property type="entry name" value="UDP-Glycosyltransferase/glycogen phosphorylase"/>
    <property type="match status" value="1"/>
</dbReference>
<dbReference type="Pfam" id="PF13579">
    <property type="entry name" value="Glyco_trans_4_4"/>
    <property type="match status" value="1"/>
</dbReference>
<evidence type="ECO:0000313" key="5">
    <source>
        <dbReference type="EMBL" id="RJN31298.1"/>
    </source>
</evidence>
<dbReference type="Proteomes" id="UP000266615">
    <property type="component" value="Unassembled WGS sequence"/>
</dbReference>
<protein>
    <submittedName>
        <fullName evidence="5">Glycosyltransferase</fullName>
    </submittedName>
</protein>
<dbReference type="GO" id="GO:0016757">
    <property type="term" value="F:glycosyltransferase activity"/>
    <property type="evidence" value="ECO:0007669"/>
    <property type="project" value="UniProtKB-KW"/>
</dbReference>
<dbReference type="PANTHER" id="PTHR12526:SF510">
    <property type="entry name" value="D-INOSITOL 3-PHOSPHATE GLYCOSYLTRANSFERASE"/>
    <property type="match status" value="1"/>
</dbReference>
<dbReference type="Gene3D" id="3.40.50.2000">
    <property type="entry name" value="Glycogen Phosphorylase B"/>
    <property type="match status" value="2"/>
</dbReference>
<dbReference type="InterPro" id="IPR028098">
    <property type="entry name" value="Glyco_trans_4-like_N"/>
</dbReference>
<gene>
    <name evidence="5" type="ORF">D3250_10680</name>
</gene>